<comment type="caution">
    <text evidence="1">The sequence shown here is derived from an EMBL/GenBank/DDBJ whole genome shotgun (WGS) entry which is preliminary data.</text>
</comment>
<dbReference type="PANTHER" id="PTHR24559">
    <property type="entry name" value="TRANSPOSON TY3-I GAG-POL POLYPROTEIN"/>
    <property type="match status" value="1"/>
</dbReference>
<dbReference type="EMBL" id="LAVV01009090">
    <property type="protein sequence ID" value="KNZ51243.1"/>
    <property type="molecule type" value="Genomic_DNA"/>
</dbReference>
<dbReference type="InterPro" id="IPR043128">
    <property type="entry name" value="Rev_trsase/Diguanyl_cyclase"/>
</dbReference>
<evidence type="ECO:0000313" key="2">
    <source>
        <dbReference type="Proteomes" id="UP000037035"/>
    </source>
</evidence>
<dbReference type="PANTHER" id="PTHR24559:SF440">
    <property type="entry name" value="RIBONUCLEASE H"/>
    <property type="match status" value="1"/>
</dbReference>
<organism evidence="1 2">
    <name type="scientific">Puccinia sorghi</name>
    <dbReference type="NCBI Taxonomy" id="27349"/>
    <lineage>
        <taxon>Eukaryota</taxon>
        <taxon>Fungi</taxon>
        <taxon>Dikarya</taxon>
        <taxon>Basidiomycota</taxon>
        <taxon>Pucciniomycotina</taxon>
        <taxon>Pucciniomycetes</taxon>
        <taxon>Pucciniales</taxon>
        <taxon>Pucciniaceae</taxon>
        <taxon>Puccinia</taxon>
    </lineage>
</organism>
<reference evidence="1 2" key="1">
    <citation type="submission" date="2015-08" db="EMBL/GenBank/DDBJ databases">
        <title>Next Generation Sequencing and Analysis of the Genome of Puccinia sorghi L Schw, the Causal Agent of Maize Common Rust.</title>
        <authorList>
            <person name="Rochi L."/>
            <person name="Burguener G."/>
            <person name="Darino M."/>
            <person name="Turjanski A."/>
            <person name="Kreff E."/>
            <person name="Dieguez M.J."/>
            <person name="Sacco F."/>
        </authorList>
    </citation>
    <scope>NUCLEOTIDE SEQUENCE [LARGE SCALE GENOMIC DNA]</scope>
    <source>
        <strain evidence="1 2">RO10H11247</strain>
    </source>
</reference>
<evidence type="ECO:0000313" key="1">
    <source>
        <dbReference type="EMBL" id="KNZ51243.1"/>
    </source>
</evidence>
<dbReference type="Gene3D" id="3.10.10.10">
    <property type="entry name" value="HIV Type 1 Reverse Transcriptase, subunit A, domain 1"/>
    <property type="match status" value="1"/>
</dbReference>
<name>A0A0L6URR4_9BASI</name>
<protein>
    <submittedName>
        <fullName evidence="1">Uncharacterized protein</fullName>
    </submittedName>
</protein>
<sequence length="117" mass="13617">MRTRFRIFEYTVIPFGLCNAPSTFQHFVNDIFFDLVEVYVKCLIVFVKTVCMPNCQSASSILDGLNFCPNFILPLPIDPANWRLFQMLFHVKTTFTPERGRPSLIKTLIMFELSFLP</sequence>
<accession>A0A0L6URR4</accession>
<dbReference type="InterPro" id="IPR053134">
    <property type="entry name" value="RNA-dir_DNA_polymerase"/>
</dbReference>
<dbReference type="AlphaFoldDB" id="A0A0L6URR4"/>
<dbReference type="InterPro" id="IPR043502">
    <property type="entry name" value="DNA/RNA_pol_sf"/>
</dbReference>
<keyword evidence="2" id="KW-1185">Reference proteome</keyword>
<dbReference type="SUPFAM" id="SSF56672">
    <property type="entry name" value="DNA/RNA polymerases"/>
    <property type="match status" value="1"/>
</dbReference>
<dbReference type="VEuPathDB" id="FungiDB:VP01_4029g2"/>
<dbReference type="Gene3D" id="3.30.70.270">
    <property type="match status" value="1"/>
</dbReference>
<proteinExistence type="predicted"/>
<gene>
    <name evidence="1" type="ORF">VP01_4029g2</name>
</gene>
<dbReference type="Proteomes" id="UP000037035">
    <property type="component" value="Unassembled WGS sequence"/>
</dbReference>
<dbReference type="OrthoDB" id="3250101at2759"/>